<evidence type="ECO:0000313" key="7">
    <source>
        <dbReference type="Proteomes" id="UP001320420"/>
    </source>
</evidence>
<dbReference type="PANTHER" id="PTHR24171:SF9">
    <property type="entry name" value="ANKYRIN REPEAT DOMAIN-CONTAINING PROTEIN 39"/>
    <property type="match status" value="1"/>
</dbReference>
<keyword evidence="7" id="KW-1185">Reference proteome</keyword>
<proteinExistence type="predicted"/>
<evidence type="ECO:0000313" key="6">
    <source>
        <dbReference type="EMBL" id="KAK7750054.1"/>
    </source>
</evidence>
<evidence type="ECO:0000259" key="5">
    <source>
        <dbReference type="PROSITE" id="PS50011"/>
    </source>
</evidence>
<feature type="repeat" description="ANK" evidence="3">
    <location>
        <begin position="428"/>
        <end position="460"/>
    </location>
</feature>
<dbReference type="SMART" id="SM00248">
    <property type="entry name" value="ANK"/>
    <property type="match status" value="5"/>
</dbReference>
<dbReference type="InterPro" id="IPR000719">
    <property type="entry name" value="Prot_kinase_dom"/>
</dbReference>
<dbReference type="AlphaFoldDB" id="A0AAN9UKN1"/>
<dbReference type="InterPro" id="IPR002110">
    <property type="entry name" value="Ankyrin_rpt"/>
</dbReference>
<dbReference type="SUPFAM" id="SSF48403">
    <property type="entry name" value="Ankyrin repeat"/>
    <property type="match status" value="1"/>
</dbReference>
<feature type="region of interest" description="Disordered" evidence="4">
    <location>
        <begin position="195"/>
        <end position="216"/>
    </location>
</feature>
<dbReference type="EMBL" id="JAKJXP020000071">
    <property type="protein sequence ID" value="KAK7750054.1"/>
    <property type="molecule type" value="Genomic_DNA"/>
</dbReference>
<dbReference type="PANTHER" id="PTHR24171">
    <property type="entry name" value="ANKYRIN REPEAT DOMAIN-CONTAINING PROTEIN 39-RELATED"/>
    <property type="match status" value="1"/>
</dbReference>
<evidence type="ECO:0000256" key="1">
    <source>
        <dbReference type="ARBA" id="ARBA00022737"/>
    </source>
</evidence>
<name>A0AAN9UKN1_9PEZI</name>
<gene>
    <name evidence="6" type="ORF">SLS62_008047</name>
</gene>
<dbReference type="InterPro" id="IPR008271">
    <property type="entry name" value="Ser/Thr_kinase_AS"/>
</dbReference>
<dbReference type="InterPro" id="IPR011009">
    <property type="entry name" value="Kinase-like_dom_sf"/>
</dbReference>
<keyword evidence="1" id="KW-0677">Repeat</keyword>
<dbReference type="GO" id="GO:0005524">
    <property type="term" value="F:ATP binding"/>
    <property type="evidence" value="ECO:0007669"/>
    <property type="project" value="InterPro"/>
</dbReference>
<dbReference type="GO" id="GO:0004672">
    <property type="term" value="F:protein kinase activity"/>
    <property type="evidence" value="ECO:0007669"/>
    <property type="project" value="InterPro"/>
</dbReference>
<dbReference type="PROSITE" id="PS50297">
    <property type="entry name" value="ANK_REP_REGION"/>
    <property type="match status" value="2"/>
</dbReference>
<accession>A0AAN9UKN1</accession>
<evidence type="ECO:0000256" key="4">
    <source>
        <dbReference type="SAM" id="MobiDB-lite"/>
    </source>
</evidence>
<organism evidence="6 7">
    <name type="scientific">Diatrype stigma</name>
    <dbReference type="NCBI Taxonomy" id="117547"/>
    <lineage>
        <taxon>Eukaryota</taxon>
        <taxon>Fungi</taxon>
        <taxon>Dikarya</taxon>
        <taxon>Ascomycota</taxon>
        <taxon>Pezizomycotina</taxon>
        <taxon>Sordariomycetes</taxon>
        <taxon>Xylariomycetidae</taxon>
        <taxon>Xylariales</taxon>
        <taxon>Diatrypaceae</taxon>
        <taxon>Diatrype</taxon>
    </lineage>
</organism>
<dbReference type="InterPro" id="IPR036770">
    <property type="entry name" value="Ankyrin_rpt-contain_sf"/>
</dbReference>
<dbReference type="Pfam" id="PF13637">
    <property type="entry name" value="Ank_4"/>
    <property type="match status" value="1"/>
</dbReference>
<protein>
    <recommendedName>
        <fullName evidence="5">Protein kinase domain-containing protein</fullName>
    </recommendedName>
</protein>
<dbReference type="SMART" id="SM00220">
    <property type="entry name" value="S_TKc"/>
    <property type="match status" value="1"/>
</dbReference>
<evidence type="ECO:0000256" key="2">
    <source>
        <dbReference type="ARBA" id="ARBA00023043"/>
    </source>
</evidence>
<dbReference type="Gene3D" id="1.25.40.20">
    <property type="entry name" value="Ankyrin repeat-containing domain"/>
    <property type="match status" value="2"/>
</dbReference>
<comment type="caution">
    <text evidence="6">The sequence shown here is derived from an EMBL/GenBank/DDBJ whole genome shotgun (WGS) entry which is preliminary data.</text>
</comment>
<dbReference type="PROSITE" id="PS00108">
    <property type="entry name" value="PROTEIN_KINASE_ST"/>
    <property type="match status" value="1"/>
</dbReference>
<dbReference type="PROSITE" id="PS50088">
    <property type="entry name" value="ANK_REPEAT"/>
    <property type="match status" value="4"/>
</dbReference>
<dbReference type="SUPFAM" id="SSF56112">
    <property type="entry name" value="Protein kinase-like (PK-like)"/>
    <property type="match status" value="1"/>
</dbReference>
<feature type="repeat" description="ANK" evidence="3">
    <location>
        <begin position="366"/>
        <end position="394"/>
    </location>
</feature>
<sequence length="584" mass="64803">MENSLLHAFRDIGYREYSNKNDVPFTVDYEKMDIEECTDGTMLPIKPRVSVASDGGQLIVKRLWAPNEQNMNASMKREILKEARCLKSASHKHVIRFTTAYYLESPTKPYMGIVMDRADEDIRGYLEGKKNQQERSIICSWFRCLANVVRYVHGRGITHRDIKPPNILVKDGKVLLADFGISKMGLEKTLATTQVGRPRARTPKYASPEVQNGSTRGRSADVFSLGTVFLEMLVAHSYPQERSGLVAAKSSASDGSYAEHLQQVHAWMRHLEDIISPAERWQRMILHLCIEMMGEDRDQRPKIDEVYSNISSVDLPTEAFGSCCTQMIEDEDLTPENRLIEACRCGNQAEVDSLLGQGVSPNIVGAIHQASANGFEGIVRKLLERGANIDLPDHSSQTALHIAAGCGQERVVQTLIEKGAKIELPDAEGRTPLHYASGHGNPAIVQKLLSHKARVSAIDNNQQTALHLAAKGRPKDGTDYEEVIRILLEGEANPNEVDTENKTPIDYARSLGYHDRAKLLGNNAPDTIATPDLTFRQNHQIRETGVDGPSTTNQSGHGTLGRCLTHVKHCNGSDGRRVTRCSIL</sequence>
<feature type="repeat" description="ANK" evidence="3">
    <location>
        <begin position="461"/>
        <end position="499"/>
    </location>
</feature>
<feature type="domain" description="Protein kinase" evidence="5">
    <location>
        <begin position="14"/>
        <end position="320"/>
    </location>
</feature>
<dbReference type="PROSITE" id="PS50011">
    <property type="entry name" value="PROTEIN_KINASE_DOM"/>
    <property type="match status" value="1"/>
</dbReference>
<keyword evidence="2 3" id="KW-0040">ANK repeat</keyword>
<dbReference type="CDD" id="cd00180">
    <property type="entry name" value="PKc"/>
    <property type="match status" value="1"/>
</dbReference>
<dbReference type="Gene3D" id="1.10.510.10">
    <property type="entry name" value="Transferase(Phosphotransferase) domain 1"/>
    <property type="match status" value="1"/>
</dbReference>
<evidence type="ECO:0000256" key="3">
    <source>
        <dbReference type="PROSITE-ProRule" id="PRU00023"/>
    </source>
</evidence>
<feature type="repeat" description="ANK" evidence="3">
    <location>
        <begin position="395"/>
        <end position="427"/>
    </location>
</feature>
<reference evidence="6 7" key="1">
    <citation type="submission" date="2024-02" db="EMBL/GenBank/DDBJ databases">
        <title>De novo assembly and annotation of 12 fungi associated with fruit tree decline syndrome in Ontario, Canada.</title>
        <authorList>
            <person name="Sulman M."/>
            <person name="Ellouze W."/>
            <person name="Ilyukhin E."/>
        </authorList>
    </citation>
    <scope>NUCLEOTIDE SEQUENCE [LARGE SCALE GENOMIC DNA]</scope>
    <source>
        <strain evidence="6 7">M11/M66-122</strain>
    </source>
</reference>
<dbReference type="Pfam" id="PF12796">
    <property type="entry name" value="Ank_2"/>
    <property type="match status" value="1"/>
</dbReference>
<dbReference type="Proteomes" id="UP001320420">
    <property type="component" value="Unassembled WGS sequence"/>
</dbReference>
<dbReference type="Pfam" id="PF00069">
    <property type="entry name" value="Pkinase"/>
    <property type="match status" value="1"/>
</dbReference>